<feature type="signal peptide" evidence="2">
    <location>
        <begin position="1"/>
        <end position="19"/>
    </location>
</feature>
<dbReference type="Proteomes" id="UP000249169">
    <property type="component" value="Unassembled WGS sequence"/>
</dbReference>
<dbReference type="EMBL" id="QHKO01000004">
    <property type="protein sequence ID" value="RAL22474.1"/>
    <property type="molecule type" value="Genomic_DNA"/>
</dbReference>
<evidence type="ECO:0000313" key="3">
    <source>
        <dbReference type="EMBL" id="RAL22474.1"/>
    </source>
</evidence>
<sequence length="193" mass="20888">MSRKLILLLTLTLILSALHLGCGDAEGPTADPDPTPDSDPTPDEPTTTELLAEAFTNVQLTYFADTTYLCECYPEDMEAESTAACLEENTPPDADELYGCFLDQLTDHPEGDQAVHDFLVQVDELFDRHDACVSAIDTSSCSRDILASIQSCGTTAGEELNALNDTAPEAVLTYMDDTGEMLFASSCRNLFSN</sequence>
<keyword evidence="4" id="KW-1185">Reference proteome</keyword>
<feature type="chain" id="PRO_5016374516" description="Secreted protein" evidence="2">
    <location>
        <begin position="20"/>
        <end position="193"/>
    </location>
</feature>
<proteinExistence type="predicted"/>
<organism evidence="3 4">
    <name type="scientific">Lujinxingia litoralis</name>
    <dbReference type="NCBI Taxonomy" id="2211119"/>
    <lineage>
        <taxon>Bacteria</taxon>
        <taxon>Deltaproteobacteria</taxon>
        <taxon>Bradymonadales</taxon>
        <taxon>Lujinxingiaceae</taxon>
        <taxon>Lujinxingia</taxon>
    </lineage>
</organism>
<reference evidence="3 4" key="1">
    <citation type="submission" date="2018-05" db="EMBL/GenBank/DDBJ databases">
        <title>Lujinxingia marina gen. nov. sp. nov., a new facultative anaerobic member of the class Deltaproteobacteria, and proposal of Lujinxingaceae fam. nov.</title>
        <authorList>
            <person name="Li C.-M."/>
        </authorList>
    </citation>
    <scope>NUCLEOTIDE SEQUENCE [LARGE SCALE GENOMIC DNA]</scope>
    <source>
        <strain evidence="3 4">B210</strain>
    </source>
</reference>
<evidence type="ECO:0000313" key="4">
    <source>
        <dbReference type="Proteomes" id="UP000249169"/>
    </source>
</evidence>
<evidence type="ECO:0008006" key="5">
    <source>
        <dbReference type="Google" id="ProtNLM"/>
    </source>
</evidence>
<evidence type="ECO:0000256" key="2">
    <source>
        <dbReference type="SAM" id="SignalP"/>
    </source>
</evidence>
<accession>A0A328C7T8</accession>
<comment type="caution">
    <text evidence="3">The sequence shown here is derived from an EMBL/GenBank/DDBJ whole genome shotgun (WGS) entry which is preliminary data.</text>
</comment>
<dbReference type="RefSeq" id="WP_111730046.1">
    <property type="nucleotide sequence ID" value="NZ_QHKO01000004.1"/>
</dbReference>
<dbReference type="AlphaFoldDB" id="A0A328C7T8"/>
<protein>
    <recommendedName>
        <fullName evidence="5">Secreted protein</fullName>
    </recommendedName>
</protein>
<evidence type="ECO:0000256" key="1">
    <source>
        <dbReference type="SAM" id="MobiDB-lite"/>
    </source>
</evidence>
<feature type="region of interest" description="Disordered" evidence="1">
    <location>
        <begin position="25"/>
        <end position="46"/>
    </location>
</feature>
<dbReference type="OrthoDB" id="5534091at2"/>
<keyword evidence="2" id="KW-0732">Signal</keyword>
<name>A0A328C7T8_9DELT</name>
<gene>
    <name evidence="3" type="ORF">DL240_11555</name>
</gene>